<comment type="caution">
    <text evidence="3">The sequence shown here is derived from an EMBL/GenBank/DDBJ whole genome shotgun (WGS) entry which is preliminary data.</text>
</comment>
<evidence type="ECO:0000256" key="2">
    <source>
        <dbReference type="SAM" id="SignalP"/>
    </source>
</evidence>
<protein>
    <submittedName>
        <fullName evidence="3">Uncharacterized protein</fullName>
    </submittedName>
</protein>
<keyword evidence="4" id="KW-1185">Reference proteome</keyword>
<feature type="region of interest" description="Disordered" evidence="1">
    <location>
        <begin position="636"/>
        <end position="688"/>
    </location>
</feature>
<feature type="region of interest" description="Disordered" evidence="1">
    <location>
        <begin position="841"/>
        <end position="883"/>
    </location>
</feature>
<reference evidence="3 4" key="1">
    <citation type="submission" date="2017-06" db="EMBL/GenBank/DDBJ databases">
        <title>Draft genome sequence of a variant of Elsinoe murrayae.</title>
        <authorList>
            <person name="Cheng Q."/>
        </authorList>
    </citation>
    <scope>NUCLEOTIDE SEQUENCE [LARGE SCALE GENOMIC DNA]</scope>
    <source>
        <strain evidence="3 4">CQ-2017a</strain>
    </source>
</reference>
<feature type="region of interest" description="Disordered" evidence="1">
    <location>
        <begin position="443"/>
        <end position="594"/>
    </location>
</feature>
<evidence type="ECO:0000313" key="4">
    <source>
        <dbReference type="Proteomes" id="UP000243797"/>
    </source>
</evidence>
<sequence>MARLWLVVTLLAIAGEVLAQNSSNTVQSSSDYTPSAPIPDWWTSDTNVPPTRTAIQAVTFGSSGFTRVPLDFTMGSYIASLFPNMDARSSSELDSALQCASSIRRWRTIPANWTGIYTQSTVTPFSMSVTYNKTLWPDAKTVTECDGVPRLTFTAGTPSSIIYNYTAPEGITGVASSTWFLAANPPCTVPNATYSSYCSHMMRMDSALNSKYDSARNRGTVFTDLPDWYLTGCGGNYRDYCQMRVHSAHLNYWPVEPRKGGMCATTTPGFNMGNMTGVTTTATINGTEYIYPSIYVTYYGINYRSTTAVGEFYSYTTYTTPSLVASFHPNDVSSLCGPYGDKITRSFDFNDLSGPAPWSAYRCMSNCWGNSSDCLPMNEYATPYKPVLVWPTTFLDLLNRLNTKEPDLCEFGFDDNGIWDPPQLLTLAPNLKEPTTQPSITLTATTSMTSPPASPSAPVEQPAQPTTSAGPAPSPTKNDPPVQTSSTAPGQGAGQPPSPDTTKSPGIGDAIISMINGPRPQPQPQPPQNGGSGNAPSDPADPSESANPPSNPGGIGGAIISMINQPPSSPRDPINPNDPIGSSPGPATVPTQAIIPIANGGGPITALPIPAGALIGSKTLVPGSVLQTANQHLSLAPNGDGIVVVPAPPDTSDSNNIDPANPGRAPEIPSSSSRGSQPAPAPSPSTVLFSAPPSLSPVVVVTLASTSQPRAVVTVGGQPASVLRNADGTMLMDTHVWRAGEVAMVGTQRIEFLEGGVRVDGGQVVPFSSGGGTAGGGEGEGEGGDVTMRAGEVTTVGGRVVEYGSGGVVVDGRTVTGEAWTGTDGRVVRVGTATVTSAGVGAGGSGSSVVTTGRVGGGENGTSTSSRRGSASTTAVGGSAGPIGGGQGAVPSASGASGLMPTVVLAIVMILGCLEVVV</sequence>
<feature type="compositionally biased region" description="Low complexity" evidence="1">
    <location>
        <begin position="443"/>
        <end position="471"/>
    </location>
</feature>
<dbReference type="STRING" id="2082308.A0A2K1QL59"/>
<dbReference type="Proteomes" id="UP000243797">
    <property type="component" value="Unassembled WGS sequence"/>
</dbReference>
<evidence type="ECO:0000313" key="3">
    <source>
        <dbReference type="EMBL" id="PNS15887.1"/>
    </source>
</evidence>
<name>A0A2K1QL59_9PEZI</name>
<feature type="compositionally biased region" description="Low complexity" evidence="1">
    <location>
        <begin position="861"/>
        <end position="877"/>
    </location>
</feature>
<feature type="chain" id="PRO_5014426083" evidence="2">
    <location>
        <begin position="20"/>
        <end position="918"/>
    </location>
</feature>
<dbReference type="InParanoid" id="A0A2K1QL59"/>
<dbReference type="AlphaFoldDB" id="A0A2K1QL59"/>
<dbReference type="OrthoDB" id="3927262at2759"/>
<organism evidence="3 4">
    <name type="scientific">Sphaceloma murrayae</name>
    <dbReference type="NCBI Taxonomy" id="2082308"/>
    <lineage>
        <taxon>Eukaryota</taxon>
        <taxon>Fungi</taxon>
        <taxon>Dikarya</taxon>
        <taxon>Ascomycota</taxon>
        <taxon>Pezizomycotina</taxon>
        <taxon>Dothideomycetes</taxon>
        <taxon>Dothideomycetidae</taxon>
        <taxon>Myriangiales</taxon>
        <taxon>Elsinoaceae</taxon>
        <taxon>Sphaceloma</taxon>
    </lineage>
</organism>
<gene>
    <name evidence="3" type="ORF">CAC42_7993</name>
</gene>
<proteinExistence type="predicted"/>
<accession>A0A2K1QL59</accession>
<evidence type="ECO:0000256" key="1">
    <source>
        <dbReference type="SAM" id="MobiDB-lite"/>
    </source>
</evidence>
<feature type="signal peptide" evidence="2">
    <location>
        <begin position="1"/>
        <end position="19"/>
    </location>
</feature>
<dbReference type="EMBL" id="NKHZ01000065">
    <property type="protein sequence ID" value="PNS15887.1"/>
    <property type="molecule type" value="Genomic_DNA"/>
</dbReference>
<keyword evidence="2" id="KW-0732">Signal</keyword>